<dbReference type="InterPro" id="IPR045340">
    <property type="entry name" value="DUF6533"/>
</dbReference>
<keyword evidence="1" id="KW-0812">Transmembrane</keyword>
<sequence length="322" mass="36087">MTIVLNDPTLWAIISYVRESSYFQAACLTAVVYDWVLTFEQEFELVWKQRWSLMTFLYLTVRYIGLLYIGVIMLPNLQHASLTDAVSILFATVAVPIQLTTQGTRCTIVYFMEGWIGVIVNVMLGGVDLSRCNLPDDPDYIRSNLEYILSGTHICNYDLQGDAIFLLDMTWVLGTAIEFPQVSGACFRTTISRMDCRGLFHNISENSCLLLCKYSTSMADGVFSGILGLARVVQMFILGPRLILGVREYHANLIAYSDEGTDMASIFFQDCVYIPTGSVPSIRVTGSTYRRLAELAACSTTIDQSTPHAELFRAASLYWAIH</sequence>
<proteinExistence type="predicted"/>
<protein>
    <recommendedName>
        <fullName evidence="2">DUF6533 domain-containing protein</fullName>
    </recommendedName>
</protein>
<keyword evidence="1" id="KW-1133">Transmembrane helix</keyword>
<keyword evidence="4" id="KW-1185">Reference proteome</keyword>
<name>A0A1B7MKN3_9AGAM</name>
<accession>A0A1B7MKN3</accession>
<feature type="transmembrane region" description="Helical" evidence="1">
    <location>
        <begin position="20"/>
        <end position="39"/>
    </location>
</feature>
<keyword evidence="1" id="KW-0472">Membrane</keyword>
<feature type="transmembrane region" description="Helical" evidence="1">
    <location>
        <begin position="51"/>
        <end position="74"/>
    </location>
</feature>
<dbReference type="OrthoDB" id="3349377at2759"/>
<feature type="domain" description="DUF6533" evidence="2">
    <location>
        <begin position="22"/>
        <end position="67"/>
    </location>
</feature>
<evidence type="ECO:0000256" key="1">
    <source>
        <dbReference type="SAM" id="Phobius"/>
    </source>
</evidence>
<reference evidence="3 4" key="1">
    <citation type="submission" date="2016-06" db="EMBL/GenBank/DDBJ databases">
        <title>Comparative genomics of the ectomycorrhizal sister species Rhizopogon vinicolor and Rhizopogon vesiculosus (Basidiomycota: Boletales) reveals a divergence of the mating type B locus.</title>
        <authorList>
            <consortium name="DOE Joint Genome Institute"/>
            <person name="Mujic A.B."/>
            <person name="Kuo A."/>
            <person name="Tritt A."/>
            <person name="Lipzen A."/>
            <person name="Chen C."/>
            <person name="Johnson J."/>
            <person name="Sharma A."/>
            <person name="Barry K."/>
            <person name="Grigoriev I.V."/>
            <person name="Spatafora J.W."/>
        </authorList>
    </citation>
    <scope>NUCLEOTIDE SEQUENCE [LARGE SCALE GENOMIC DNA]</scope>
    <source>
        <strain evidence="3 4">AM-OR11-026</strain>
    </source>
</reference>
<dbReference type="InParanoid" id="A0A1B7MKN3"/>
<evidence type="ECO:0000313" key="3">
    <source>
        <dbReference type="EMBL" id="OAX33168.1"/>
    </source>
</evidence>
<dbReference type="EMBL" id="KV448822">
    <property type="protein sequence ID" value="OAX33168.1"/>
    <property type="molecule type" value="Genomic_DNA"/>
</dbReference>
<organism evidence="3 4">
    <name type="scientific">Rhizopogon vinicolor AM-OR11-026</name>
    <dbReference type="NCBI Taxonomy" id="1314800"/>
    <lineage>
        <taxon>Eukaryota</taxon>
        <taxon>Fungi</taxon>
        <taxon>Dikarya</taxon>
        <taxon>Basidiomycota</taxon>
        <taxon>Agaricomycotina</taxon>
        <taxon>Agaricomycetes</taxon>
        <taxon>Agaricomycetidae</taxon>
        <taxon>Boletales</taxon>
        <taxon>Suillineae</taxon>
        <taxon>Rhizopogonaceae</taxon>
        <taxon>Rhizopogon</taxon>
    </lineage>
</organism>
<dbReference type="AlphaFoldDB" id="A0A1B7MKN3"/>
<dbReference type="Proteomes" id="UP000092154">
    <property type="component" value="Unassembled WGS sequence"/>
</dbReference>
<evidence type="ECO:0000313" key="4">
    <source>
        <dbReference type="Proteomes" id="UP000092154"/>
    </source>
</evidence>
<gene>
    <name evidence="3" type="ORF">K503DRAFT_859939</name>
</gene>
<evidence type="ECO:0000259" key="2">
    <source>
        <dbReference type="Pfam" id="PF20151"/>
    </source>
</evidence>
<dbReference type="Pfam" id="PF20151">
    <property type="entry name" value="DUF6533"/>
    <property type="match status" value="1"/>
</dbReference>